<feature type="region of interest" description="Disordered" evidence="9">
    <location>
        <begin position="447"/>
        <end position="467"/>
    </location>
</feature>
<keyword evidence="3" id="KW-0964">Secreted</keyword>
<dbReference type="InterPro" id="IPR012334">
    <property type="entry name" value="Pectin_lyas_fold"/>
</dbReference>
<dbReference type="Proteomes" id="UP000245429">
    <property type="component" value="Chromosome"/>
</dbReference>
<dbReference type="SUPFAM" id="SSF51126">
    <property type="entry name" value="Pectin lyase-like"/>
    <property type="match status" value="1"/>
</dbReference>
<accession>A0A2U8QXX4</accession>
<evidence type="ECO:0000256" key="10">
    <source>
        <dbReference type="SAM" id="SignalP"/>
    </source>
</evidence>
<dbReference type="InterPro" id="IPR036116">
    <property type="entry name" value="FN3_sf"/>
</dbReference>
<dbReference type="PANTHER" id="PTHR40088">
    <property type="entry name" value="PECTATE LYASE (EUROFUNG)"/>
    <property type="match status" value="1"/>
</dbReference>
<dbReference type="Pfam" id="PF22842">
    <property type="entry name" value="Pel9A-like_beta_helix"/>
    <property type="match status" value="1"/>
</dbReference>
<comment type="similarity">
    <text evidence="8">Belongs to the polysaccharide lyase 9 family.</text>
</comment>
<sequence>MKNIFSFMLVFLFSSITAFATDYYVAPNGNDSNSGTISSPFATLNQALSVVSPGDYIYLRGGIYTMASSPIVITTNGTSSANIHVYAYGSEIPVLSFNDTESSSNRGIVLDGNYWHWKGITIEKAGDNGMLLSGNNNTIENCIFRKNHDTGLQLSRYSSSATTISQWPSNNLVLGCESYDNKDSTNENADGFAAKLTVGTGNIFRNCVSHHNIDDGWDLYSKTDTGAIGVVTIENCIAHHNGSLTDGVTSGGGDKNGYKLGSSAHQVNHIVRRCIAFQNGKHGFTDNGNIGSIEFTNNTSYNNDGYNWHTRDGATHIFKNNVSFENSTNDRLRGDTSAPNSFVGATGGFTVNSSDFVTLSMGSNAHPTSNGFLNLQSGSDLIDAGVTSSGITYNGSSPDLGAIESGASSGGGTAEIILTASAGNSLVNLNWTINNLTVTGLEVYRDTDSDPSGRTRIAQVSTSTRSYTDNSATAGTTYYYWIKANASINSNAASATPSGSSGGGTTSGNRIEDNDSRTISYDGSLKAYSNADNGNAINLANSAGKQIVWNYAPASSGTYQLTLRYTRKSTMNSSVFIAVNNGSNQTLTLPETSSSAFATVSMSVTLNSGTNVIQLTTNSDGESADIDWIEFGSSTSKFDDTKTVKESVSLVSLYPNPSQSVLNIEIPETKNYNSLSIVNMSGVEVLKRNNITTHNTINIDSLAKGTYILKLASESTSETKIFIKE</sequence>
<reference evidence="12 13" key="1">
    <citation type="submission" date="2018-05" db="EMBL/GenBank/DDBJ databases">
        <title>Flavobacterium sp. MEBiC07310.</title>
        <authorList>
            <person name="Baek K."/>
        </authorList>
    </citation>
    <scope>NUCLEOTIDE SEQUENCE [LARGE SCALE GENOMIC DNA]</scope>
    <source>
        <strain evidence="12 13">MEBiC07310</strain>
    </source>
</reference>
<dbReference type="InterPro" id="IPR053868">
    <property type="entry name" value="Pel9A-like_beta_helix"/>
</dbReference>
<dbReference type="InterPro" id="IPR006626">
    <property type="entry name" value="PbH1"/>
</dbReference>
<dbReference type="PROSITE" id="PS51175">
    <property type="entry name" value="CBM6"/>
    <property type="match status" value="1"/>
</dbReference>
<feature type="domain" description="CBM6" evidence="11">
    <location>
        <begin position="509"/>
        <end position="632"/>
    </location>
</feature>
<dbReference type="GO" id="GO:0005576">
    <property type="term" value="C:extracellular region"/>
    <property type="evidence" value="ECO:0007669"/>
    <property type="project" value="UniProtKB-SubCell"/>
</dbReference>
<dbReference type="AlphaFoldDB" id="A0A2U8QXX4"/>
<evidence type="ECO:0000256" key="9">
    <source>
        <dbReference type="SAM" id="MobiDB-lite"/>
    </source>
</evidence>
<dbReference type="SUPFAM" id="SSF49785">
    <property type="entry name" value="Galactose-binding domain-like"/>
    <property type="match status" value="1"/>
</dbReference>
<evidence type="ECO:0000256" key="8">
    <source>
        <dbReference type="ARBA" id="ARBA00038263"/>
    </source>
</evidence>
<comment type="subcellular location">
    <subcellularLocation>
        <location evidence="2">Secreted</location>
    </subcellularLocation>
</comment>
<feature type="chain" id="PRO_5015884621" evidence="10">
    <location>
        <begin position="21"/>
        <end position="725"/>
    </location>
</feature>
<dbReference type="Gene3D" id="2.160.20.10">
    <property type="entry name" value="Single-stranded right-handed beta-helix, Pectin lyase-like"/>
    <property type="match status" value="1"/>
</dbReference>
<dbReference type="SMART" id="SM00710">
    <property type="entry name" value="PbH1"/>
    <property type="match status" value="6"/>
</dbReference>
<dbReference type="Gene3D" id="2.60.120.260">
    <property type="entry name" value="Galactose-binding domain-like"/>
    <property type="match status" value="1"/>
</dbReference>
<proteinExistence type="inferred from homology"/>
<keyword evidence="7" id="KW-0456">Lyase</keyword>
<feature type="compositionally biased region" description="Polar residues" evidence="9">
    <location>
        <begin position="458"/>
        <end position="467"/>
    </location>
</feature>
<feature type="signal peptide" evidence="10">
    <location>
        <begin position="1"/>
        <end position="20"/>
    </location>
</feature>
<dbReference type="Pfam" id="PF18962">
    <property type="entry name" value="Por_Secre_tail"/>
    <property type="match status" value="1"/>
</dbReference>
<keyword evidence="13" id="KW-1185">Reference proteome</keyword>
<evidence type="ECO:0000256" key="4">
    <source>
        <dbReference type="ARBA" id="ARBA00022723"/>
    </source>
</evidence>
<dbReference type="Gene3D" id="2.60.40.10">
    <property type="entry name" value="Immunoglobulins"/>
    <property type="match status" value="1"/>
</dbReference>
<name>A0A2U8QXX4_9FLAO</name>
<keyword evidence="4" id="KW-0479">Metal-binding</keyword>
<dbReference type="KEGG" id="fse:DI487_14895"/>
<comment type="cofactor">
    <cofactor evidence="1">
        <name>Ca(2+)</name>
        <dbReference type="ChEBI" id="CHEBI:29108"/>
    </cofactor>
</comment>
<dbReference type="GO" id="GO:0030246">
    <property type="term" value="F:carbohydrate binding"/>
    <property type="evidence" value="ECO:0007669"/>
    <property type="project" value="InterPro"/>
</dbReference>
<dbReference type="SUPFAM" id="SSF49265">
    <property type="entry name" value="Fibronectin type III"/>
    <property type="match status" value="1"/>
</dbReference>
<dbReference type="OrthoDB" id="8660908at2"/>
<dbReference type="NCBIfam" id="TIGR04183">
    <property type="entry name" value="Por_Secre_tail"/>
    <property type="match status" value="1"/>
</dbReference>
<dbReference type="InterPro" id="IPR005084">
    <property type="entry name" value="CBM6"/>
</dbReference>
<evidence type="ECO:0000256" key="6">
    <source>
        <dbReference type="ARBA" id="ARBA00022837"/>
    </source>
</evidence>
<dbReference type="InterPro" id="IPR026444">
    <property type="entry name" value="Secre_tail"/>
</dbReference>
<dbReference type="RefSeq" id="WP_109570351.1">
    <property type="nucleotide sequence ID" value="NZ_CP029463.1"/>
</dbReference>
<keyword evidence="5 10" id="KW-0732">Signal</keyword>
<dbReference type="InterPro" id="IPR052052">
    <property type="entry name" value="Polysaccharide_Lyase_9"/>
</dbReference>
<dbReference type="GO" id="GO:0016837">
    <property type="term" value="F:carbon-oxygen lyase activity, acting on polysaccharides"/>
    <property type="evidence" value="ECO:0007669"/>
    <property type="project" value="TreeGrafter"/>
</dbReference>
<keyword evidence="6" id="KW-0106">Calcium</keyword>
<dbReference type="PANTHER" id="PTHR40088:SF1">
    <property type="entry name" value="PECTATE LYASE PEL9"/>
    <property type="match status" value="1"/>
</dbReference>
<feature type="region of interest" description="Disordered" evidence="9">
    <location>
        <begin position="492"/>
        <end position="516"/>
    </location>
</feature>
<dbReference type="InterPro" id="IPR013783">
    <property type="entry name" value="Ig-like_fold"/>
</dbReference>
<evidence type="ECO:0000313" key="12">
    <source>
        <dbReference type="EMBL" id="AWM15013.1"/>
    </source>
</evidence>
<dbReference type="InterPro" id="IPR008979">
    <property type="entry name" value="Galactose-bd-like_sf"/>
</dbReference>
<protein>
    <submittedName>
        <fullName evidence="12">Cell wall-binding protein</fullName>
    </submittedName>
</protein>
<gene>
    <name evidence="12" type="ORF">DI487_14895</name>
</gene>
<evidence type="ECO:0000259" key="11">
    <source>
        <dbReference type="PROSITE" id="PS51175"/>
    </source>
</evidence>
<dbReference type="InterPro" id="IPR011050">
    <property type="entry name" value="Pectin_lyase_fold/virulence"/>
</dbReference>
<evidence type="ECO:0000313" key="13">
    <source>
        <dbReference type="Proteomes" id="UP000245429"/>
    </source>
</evidence>
<organism evidence="12 13">
    <name type="scientific">Flavobacterium sediminis</name>
    <dbReference type="NCBI Taxonomy" id="2201181"/>
    <lineage>
        <taxon>Bacteria</taxon>
        <taxon>Pseudomonadati</taxon>
        <taxon>Bacteroidota</taxon>
        <taxon>Flavobacteriia</taxon>
        <taxon>Flavobacteriales</taxon>
        <taxon>Flavobacteriaceae</taxon>
        <taxon>Flavobacterium</taxon>
    </lineage>
</organism>
<evidence type="ECO:0000256" key="2">
    <source>
        <dbReference type="ARBA" id="ARBA00004613"/>
    </source>
</evidence>
<dbReference type="EMBL" id="CP029463">
    <property type="protein sequence ID" value="AWM15013.1"/>
    <property type="molecule type" value="Genomic_DNA"/>
</dbReference>
<evidence type="ECO:0000256" key="3">
    <source>
        <dbReference type="ARBA" id="ARBA00022525"/>
    </source>
</evidence>
<evidence type="ECO:0000256" key="5">
    <source>
        <dbReference type="ARBA" id="ARBA00022729"/>
    </source>
</evidence>
<evidence type="ECO:0000256" key="7">
    <source>
        <dbReference type="ARBA" id="ARBA00023239"/>
    </source>
</evidence>
<dbReference type="GO" id="GO:0046872">
    <property type="term" value="F:metal ion binding"/>
    <property type="evidence" value="ECO:0007669"/>
    <property type="project" value="UniProtKB-KW"/>
</dbReference>
<evidence type="ECO:0000256" key="1">
    <source>
        <dbReference type="ARBA" id="ARBA00001913"/>
    </source>
</evidence>